<sequence length="149" mass="16082">MLLLASIALLIAVSSLVEGQSQQDLPPFLQGASPATVAEFEKLLMGAENMTQNQLQAAINSWVNKQDMKIQTAFKQFMKQVKDAQAQGEAAHKAAVAKFSAEAKKADAQLTAIAGDPSKTNRQKGMEIQALLQSLSPRVRSEIEQAMRG</sequence>
<dbReference type="PANTHER" id="PTHR21593:SF36">
    <property type="entry name" value="DUF148 DOMAIN-CONTAINING PROTEIN-RELATED"/>
    <property type="match status" value="1"/>
</dbReference>
<dbReference type="AlphaFoldDB" id="A0A0K0DH49"/>
<feature type="domain" description="SXP/RAL-2 family protein Ani s 5-like cation-binding" evidence="2">
    <location>
        <begin position="39"/>
        <end position="138"/>
    </location>
</feature>
<feature type="chain" id="PRO_5005326686" evidence="1">
    <location>
        <begin position="20"/>
        <end position="149"/>
    </location>
</feature>
<protein>
    <submittedName>
        <fullName evidence="4">DUF148 domain-containing protein</fullName>
    </submittedName>
</protein>
<name>A0A0K0DH49_ANGCA</name>
<accession>A0A0K0DH49</accession>
<dbReference type="Proteomes" id="UP000035642">
    <property type="component" value="Unassembled WGS sequence"/>
</dbReference>
<dbReference type="WBParaSite" id="ACAC_0001047201-mRNA-1">
    <property type="protein sequence ID" value="ACAC_0001047201-mRNA-1"/>
    <property type="gene ID" value="ACAC_0001047201"/>
</dbReference>
<organism evidence="3 4">
    <name type="scientific">Angiostrongylus cantonensis</name>
    <name type="common">Rat lungworm</name>
    <dbReference type="NCBI Taxonomy" id="6313"/>
    <lineage>
        <taxon>Eukaryota</taxon>
        <taxon>Metazoa</taxon>
        <taxon>Ecdysozoa</taxon>
        <taxon>Nematoda</taxon>
        <taxon>Chromadorea</taxon>
        <taxon>Rhabditida</taxon>
        <taxon>Rhabditina</taxon>
        <taxon>Rhabditomorpha</taxon>
        <taxon>Strongyloidea</taxon>
        <taxon>Metastrongylidae</taxon>
        <taxon>Angiostrongylus</taxon>
    </lineage>
</organism>
<keyword evidence="3" id="KW-1185">Reference proteome</keyword>
<reference evidence="4" key="2">
    <citation type="submission" date="2017-02" db="UniProtKB">
        <authorList>
            <consortium name="WormBaseParasite"/>
        </authorList>
    </citation>
    <scope>IDENTIFICATION</scope>
</reference>
<evidence type="ECO:0000256" key="1">
    <source>
        <dbReference type="SAM" id="SignalP"/>
    </source>
</evidence>
<evidence type="ECO:0000259" key="2">
    <source>
        <dbReference type="Pfam" id="PF02520"/>
    </source>
</evidence>
<dbReference type="Pfam" id="PF02520">
    <property type="entry name" value="ANIS5_cation-bd"/>
    <property type="match status" value="1"/>
</dbReference>
<dbReference type="InterPro" id="IPR003677">
    <property type="entry name" value="ANIS5_cation-bd"/>
</dbReference>
<feature type="signal peptide" evidence="1">
    <location>
        <begin position="1"/>
        <end position="19"/>
    </location>
</feature>
<proteinExistence type="predicted"/>
<keyword evidence="1" id="KW-0732">Signal</keyword>
<evidence type="ECO:0000313" key="3">
    <source>
        <dbReference type="Proteomes" id="UP000035642"/>
    </source>
</evidence>
<dbReference type="InterPro" id="IPR052823">
    <property type="entry name" value="SXP/RAL-2_related"/>
</dbReference>
<reference evidence="3" key="1">
    <citation type="submission" date="2012-09" db="EMBL/GenBank/DDBJ databases">
        <authorList>
            <person name="Martin A.A."/>
        </authorList>
    </citation>
    <scope>NUCLEOTIDE SEQUENCE</scope>
</reference>
<evidence type="ECO:0000313" key="4">
    <source>
        <dbReference type="WBParaSite" id="ACAC_0001047201-mRNA-1"/>
    </source>
</evidence>
<dbReference type="PANTHER" id="PTHR21593">
    <property type="entry name" value="PRION-LIKE- Q/N-RICH -DOMAIN-BEARING PROTEIN PROTEIN"/>
    <property type="match status" value="1"/>
</dbReference>